<name>A0A2P6P0K2_9EUKA</name>
<sequence length="74" mass="7906">MILSSNQNPYSHINDASGSPSSPVPTRDLFQLRGVTLRDTQLRGSISLVTPVARPSPERLSRANGKAHPTGLAI</sequence>
<evidence type="ECO:0000256" key="1">
    <source>
        <dbReference type="SAM" id="MobiDB-lite"/>
    </source>
</evidence>
<keyword evidence="3" id="KW-1185">Reference proteome</keyword>
<dbReference type="InParanoid" id="A0A2P6P0K2"/>
<feature type="region of interest" description="Disordered" evidence="1">
    <location>
        <begin position="53"/>
        <end position="74"/>
    </location>
</feature>
<feature type="region of interest" description="Disordered" evidence="1">
    <location>
        <begin position="1"/>
        <end position="27"/>
    </location>
</feature>
<dbReference type="EMBL" id="MDYQ01000001">
    <property type="protein sequence ID" value="PRP89733.1"/>
    <property type="molecule type" value="Genomic_DNA"/>
</dbReference>
<feature type="compositionally biased region" description="Polar residues" evidence="1">
    <location>
        <begin position="1"/>
        <end position="21"/>
    </location>
</feature>
<evidence type="ECO:0000313" key="2">
    <source>
        <dbReference type="EMBL" id="PRP89733.1"/>
    </source>
</evidence>
<reference evidence="2 3" key="1">
    <citation type="journal article" date="2018" name="Genome Biol. Evol.">
        <title>Multiple Roots of Fruiting Body Formation in Amoebozoa.</title>
        <authorList>
            <person name="Hillmann F."/>
            <person name="Forbes G."/>
            <person name="Novohradska S."/>
            <person name="Ferling I."/>
            <person name="Riege K."/>
            <person name="Groth M."/>
            <person name="Westermann M."/>
            <person name="Marz M."/>
            <person name="Spaller T."/>
            <person name="Winckler T."/>
            <person name="Schaap P."/>
            <person name="Glockner G."/>
        </authorList>
    </citation>
    <scope>NUCLEOTIDE SEQUENCE [LARGE SCALE GENOMIC DNA]</scope>
    <source>
        <strain evidence="2 3">Jena</strain>
    </source>
</reference>
<proteinExistence type="predicted"/>
<protein>
    <submittedName>
        <fullName evidence="2">Uncharacterized protein</fullName>
    </submittedName>
</protein>
<evidence type="ECO:0000313" key="3">
    <source>
        <dbReference type="Proteomes" id="UP000241769"/>
    </source>
</evidence>
<comment type="caution">
    <text evidence="2">The sequence shown here is derived from an EMBL/GenBank/DDBJ whole genome shotgun (WGS) entry which is preliminary data.</text>
</comment>
<accession>A0A2P6P0K2</accession>
<gene>
    <name evidence="2" type="ORF">PROFUN_00075</name>
</gene>
<dbReference type="AlphaFoldDB" id="A0A2P6P0K2"/>
<dbReference type="Proteomes" id="UP000241769">
    <property type="component" value="Unassembled WGS sequence"/>
</dbReference>
<organism evidence="2 3">
    <name type="scientific">Planoprotostelium fungivorum</name>
    <dbReference type="NCBI Taxonomy" id="1890364"/>
    <lineage>
        <taxon>Eukaryota</taxon>
        <taxon>Amoebozoa</taxon>
        <taxon>Evosea</taxon>
        <taxon>Variosea</taxon>
        <taxon>Cavosteliida</taxon>
        <taxon>Cavosteliaceae</taxon>
        <taxon>Planoprotostelium</taxon>
    </lineage>
</organism>